<organism evidence="3 4">
    <name type="scientific">Cerasicoccus arenae</name>
    <dbReference type="NCBI Taxonomy" id="424488"/>
    <lineage>
        <taxon>Bacteria</taxon>
        <taxon>Pseudomonadati</taxon>
        <taxon>Verrucomicrobiota</taxon>
        <taxon>Opitutia</taxon>
        <taxon>Puniceicoccales</taxon>
        <taxon>Cerasicoccaceae</taxon>
        <taxon>Cerasicoccus</taxon>
    </lineage>
</organism>
<feature type="transmembrane region" description="Helical" evidence="2">
    <location>
        <begin position="1927"/>
        <end position="1944"/>
    </location>
</feature>
<comment type="caution">
    <text evidence="3">The sequence shown here is derived from an EMBL/GenBank/DDBJ whole genome shotgun (WGS) entry which is preliminary data.</text>
</comment>
<proteinExistence type="predicted"/>
<evidence type="ECO:0000256" key="2">
    <source>
        <dbReference type="SAM" id="Phobius"/>
    </source>
</evidence>
<feature type="compositionally biased region" description="Basic and acidic residues" evidence="1">
    <location>
        <begin position="934"/>
        <end position="952"/>
    </location>
</feature>
<feature type="region of interest" description="Disordered" evidence="1">
    <location>
        <begin position="1097"/>
        <end position="1125"/>
    </location>
</feature>
<dbReference type="InterPro" id="IPR013424">
    <property type="entry name" value="Ice-binding_C"/>
</dbReference>
<evidence type="ECO:0000313" key="4">
    <source>
        <dbReference type="Proteomes" id="UP000642829"/>
    </source>
</evidence>
<feature type="region of interest" description="Disordered" evidence="1">
    <location>
        <begin position="893"/>
        <end position="952"/>
    </location>
</feature>
<keyword evidence="2" id="KW-0812">Transmembrane</keyword>
<reference evidence="3" key="2">
    <citation type="submission" date="2020-09" db="EMBL/GenBank/DDBJ databases">
        <authorList>
            <person name="Sun Q."/>
            <person name="Kim S."/>
        </authorList>
    </citation>
    <scope>NUCLEOTIDE SEQUENCE</scope>
    <source>
        <strain evidence="3">KCTC 12870</strain>
    </source>
</reference>
<evidence type="ECO:0000313" key="3">
    <source>
        <dbReference type="EMBL" id="GHB99567.1"/>
    </source>
</evidence>
<feature type="compositionally biased region" description="Polar residues" evidence="1">
    <location>
        <begin position="1113"/>
        <end position="1125"/>
    </location>
</feature>
<reference evidence="3" key="1">
    <citation type="journal article" date="2014" name="Int. J. Syst. Evol. Microbiol.">
        <title>Complete genome sequence of Corynebacterium casei LMG S-19264T (=DSM 44701T), isolated from a smear-ripened cheese.</title>
        <authorList>
            <consortium name="US DOE Joint Genome Institute (JGI-PGF)"/>
            <person name="Walter F."/>
            <person name="Albersmeier A."/>
            <person name="Kalinowski J."/>
            <person name="Ruckert C."/>
        </authorList>
    </citation>
    <scope>NUCLEOTIDE SEQUENCE</scope>
    <source>
        <strain evidence="3">KCTC 12870</strain>
    </source>
</reference>
<accession>A0A8J3DH61</accession>
<keyword evidence="4" id="KW-1185">Reference proteome</keyword>
<dbReference type="NCBIfam" id="TIGR02595">
    <property type="entry name" value="PEP_CTERM"/>
    <property type="match status" value="1"/>
</dbReference>
<sequence length="1952" mass="189184">MDWARDVLNVAIVRCVSVLTMIVIVAGASGRLHADWEDSYSTSGTISVTDDNGTLKATSTLENSPTLPATLQLKSGDSLIFQPIEATVSGTGSYTTDDTSLVDGVSKFYNGNQPLQITSSADLSWTTSRLFTEHQGTPYVGNGVLFAQLNLIEGGVIPQGINIGIDLTHSGNITLDSTVSHVLSPNIPTFADVSGILAVSGNQPGVDFAGPAYGAVSVTTQSGSTIDVTSNPSDSTKPVLAAGVMAGTSYAGYAYSEPTMIDIEHGGDISVTSDQGVGILATGTVAAGVVQQDPASVVGTGADVNVTLKQSGSITTSGKTGIGIMAFNQTFSHIGSGDFHSGVVNVDLQNGTAPLKTGGTDSIFSFGVLAVSSGSTQGVDPFGLSETGVWESQAGSVGGKAEVNSDRAIETAGELSIGIAAFSAGVAVVTGVQGDAGVATYLGNSDSDFSGGGGEIVVTTTENGTITTVGENATGIHASSVPVGGVVYNDIDSSLKLDGSGDSGLILGDIDSASSSSSDAAHGGKVRITTGADIATGDGNGAGVASAAVVAQSIGGGGGSAGGKSSFLIGGSGGSGGDGGEISITQNSGGTITTNDEKSIGILAHSIGGGGGNGTNAEGLFISIGGKGGDGGDGGTVTANIQDNITTHDDYSGGTLLQSIGGGGGHGGSATTWGRDIGIGIGGSGGSGGSGGEVAANAASGTKITTVGEDSTGMLLHSVGGGGGHGGTATSYEAGTLLTLSLALGGSGGDGGEGGVVLANNAGTISTGVPLLHSGGNSAGIVAQSVGGGGGHGGSASAKSYDLNLIDEVPNLDATIAIGGSGDPGGDGGITTINNTGSITTHGGLSAGVISHSIGGGGGSGGKSDVVSHLINIATESAKINLAIGGSASAAGSGSDAIASNGDQSGSSASIATTGNNSAGMVVQSIGGGGGHGGHGDVESPVRDWSKSEEKEAKTLDVSLSIGGSGGKGGSGGTTIGENFGSISTDGTASPGIIAQSIGGGGGVGRTASADGGNTINTDNLTIGGSGGDGGAGGEVAVSNSGSIQTSGGDSVGIIAQSVGGGGGDGGRAESKSNLDLIDQGLALVHPENAWSADVAVGGHGGSGNGSGQVGVENQSGASIETSGSRSFGVHAQSISGGGGRGGAASTITDSAFNQAFTDKGQYTAELSIAGSGKSSSPTPGELEVKNDGKITTTGYDAHGILAQSVNGGGGSGGVGSTDTYVDISMGVAIDGTSGGHGDGGSVIVSSSDSISTTGTHAAGIVAQSIGAGGGHASVGSDRPNGKVSAVEAYGLQTHIMMGNSNSSTSGDGGDVEINLNLADSNVTSMVSTNGNWAFGVVAQSVGAGGGKASVISGAQSNAYNSITSVQLGADAGTGAGGYVQANLLTNSTVSTKGYGASGVILQSIGGGGGIATIASQDYEYTESSLNVPIQVGSGRGTIKGGGGNVTLLGDTTVTTDGDYAHGIVMQSIAGGGGLFGAGTENAPSNTDQPLSVLMGSNTDADNNGGEVVMTAKLNVSTKGDNAFGVVAQSIGGGGGMAMGSNLTTNNSFLGDNGGSDRDGGTVSVSLAQDSEITTTGQAAHAIVAQSIGGGGGIIQPTASTSDALASNLIYYSSDAHGYGGDVTITTEGSITTHGVGAIGVVGQVIGGGGGISGHLAGSTGGDGSSSKASDNGKLMITQNGMLTTNGVNAYGIFAQNVTANGSNGNDITVVVNGTVKVNDDNGVGVHFSGGSSNNTLTINGSVDAHTVMNFYDYGDSSVTPTVNNNGTASGNINLVTGNDSAGTFNNYGKFYVGDEIGGIINNHGDLLVGTLGSEHGIKTVVHTEFNQSAEGQLIFDIFGAENHDLLIFNDNVTGSLMGSIVAMFDDDFTPEVGDVFTLMQGIKDIELGEKVLSSMQVEGLAEHFEWSAKLGADYTVNLLINVPEPSTYALFASVLIGLAAMVYRRKSATRK</sequence>
<keyword evidence="2" id="KW-1133">Transmembrane helix</keyword>
<dbReference type="EMBL" id="BMXG01000007">
    <property type="protein sequence ID" value="GHB99567.1"/>
    <property type="molecule type" value="Genomic_DNA"/>
</dbReference>
<name>A0A8J3DH61_9BACT</name>
<gene>
    <name evidence="3" type="ORF">GCM10007047_14800</name>
</gene>
<evidence type="ECO:0000256" key="1">
    <source>
        <dbReference type="SAM" id="MobiDB-lite"/>
    </source>
</evidence>
<dbReference type="Proteomes" id="UP000642829">
    <property type="component" value="Unassembled WGS sequence"/>
</dbReference>
<feature type="compositionally biased region" description="Gly residues" evidence="1">
    <location>
        <begin position="1098"/>
        <end position="1109"/>
    </location>
</feature>
<keyword evidence="2" id="KW-0472">Membrane</keyword>
<protein>
    <submittedName>
        <fullName evidence="3">Uncharacterized protein</fullName>
    </submittedName>
</protein>
<dbReference type="RefSeq" id="WP_189513512.1">
    <property type="nucleotide sequence ID" value="NZ_BMXG01000007.1"/>
</dbReference>
<feature type="compositionally biased region" description="Low complexity" evidence="1">
    <location>
        <begin position="893"/>
        <end position="903"/>
    </location>
</feature>
<feature type="transmembrane region" description="Helical" evidence="2">
    <location>
        <begin position="7"/>
        <end position="28"/>
    </location>
</feature>
<feature type="compositionally biased region" description="Polar residues" evidence="1">
    <location>
        <begin position="904"/>
        <end position="919"/>
    </location>
</feature>